<feature type="region of interest" description="Disordered" evidence="1">
    <location>
        <begin position="1"/>
        <end position="129"/>
    </location>
</feature>
<dbReference type="EMBL" id="JAWRVI010000061">
    <property type="protein sequence ID" value="KAK4083058.1"/>
    <property type="molecule type" value="Genomic_DNA"/>
</dbReference>
<dbReference type="EMBL" id="LCWV01000011">
    <property type="protein sequence ID" value="PWI69589.1"/>
    <property type="molecule type" value="Genomic_DNA"/>
</dbReference>
<feature type="region of interest" description="Disordered" evidence="1">
    <location>
        <begin position="324"/>
        <end position="351"/>
    </location>
</feature>
<evidence type="ECO:0000256" key="1">
    <source>
        <dbReference type="SAM" id="MobiDB-lite"/>
    </source>
</evidence>
<name>A0A2U3E531_PURLI</name>
<protein>
    <submittedName>
        <fullName evidence="3">Uncharacterized protein</fullName>
    </submittedName>
</protein>
<reference evidence="2" key="3">
    <citation type="submission" date="2023-11" db="EMBL/GenBank/DDBJ databases">
        <authorList>
            <person name="Beijen E."/>
            <person name="Ohm R.A."/>
        </authorList>
    </citation>
    <scope>NUCLEOTIDE SEQUENCE</scope>
    <source>
        <strain evidence="2">CBS 150709</strain>
    </source>
</reference>
<dbReference type="Proteomes" id="UP000245956">
    <property type="component" value="Unassembled WGS sequence"/>
</dbReference>
<evidence type="ECO:0000313" key="2">
    <source>
        <dbReference type="EMBL" id="KAK4083058.1"/>
    </source>
</evidence>
<feature type="compositionally biased region" description="Basic and acidic residues" evidence="1">
    <location>
        <begin position="48"/>
        <end position="63"/>
    </location>
</feature>
<evidence type="ECO:0000313" key="4">
    <source>
        <dbReference type="Proteomes" id="UP000245956"/>
    </source>
</evidence>
<keyword evidence="5" id="KW-1185">Reference proteome</keyword>
<accession>A0A2U3E531</accession>
<comment type="caution">
    <text evidence="3">The sequence shown here is derived from an EMBL/GenBank/DDBJ whole genome shotgun (WGS) entry which is preliminary data.</text>
</comment>
<reference evidence="2 5" key="4">
    <citation type="journal article" date="2024" name="Microbiol. Resour. Announc.">
        <title>Genome annotations for the ascomycete fungi Trichoderma harzianum, Trichoderma aggressivum, and Purpureocillium lilacinum.</title>
        <authorList>
            <person name="Beijen E.P.W."/>
            <person name="Ohm R.A."/>
        </authorList>
    </citation>
    <scope>NUCLEOTIDE SEQUENCE [LARGE SCALE GENOMIC DNA]</scope>
    <source>
        <strain evidence="2 5">CBS 150709</strain>
    </source>
</reference>
<evidence type="ECO:0000313" key="5">
    <source>
        <dbReference type="Proteomes" id="UP001287286"/>
    </source>
</evidence>
<proteinExistence type="predicted"/>
<gene>
    <name evidence="3" type="ORF">PCL_00501</name>
    <name evidence="2" type="ORF">Purlil1_11002</name>
</gene>
<dbReference type="AlphaFoldDB" id="A0A2U3E531"/>
<dbReference type="Proteomes" id="UP001287286">
    <property type="component" value="Unassembled WGS sequence"/>
</dbReference>
<reference evidence="3 4" key="2">
    <citation type="journal article" date="2016" name="Front. Microbiol.">
        <title>Genome and transcriptome sequences reveal the specific parasitism of the nematophagous Purpureocillium lilacinum 36-1.</title>
        <authorList>
            <person name="Xie J."/>
            <person name="Li S."/>
            <person name="Mo C."/>
            <person name="Xiao X."/>
            <person name="Peng D."/>
            <person name="Wang G."/>
            <person name="Xiao Y."/>
        </authorList>
    </citation>
    <scope>NUCLEOTIDE SEQUENCE [LARGE SCALE GENOMIC DNA]</scope>
    <source>
        <strain evidence="3 4">36-1</strain>
    </source>
</reference>
<feature type="region of interest" description="Disordered" evidence="1">
    <location>
        <begin position="190"/>
        <end position="212"/>
    </location>
</feature>
<feature type="compositionally biased region" description="Polar residues" evidence="1">
    <location>
        <begin position="68"/>
        <end position="77"/>
    </location>
</feature>
<organism evidence="3 4">
    <name type="scientific">Purpureocillium lilacinum</name>
    <name type="common">Paecilomyces lilacinus</name>
    <dbReference type="NCBI Taxonomy" id="33203"/>
    <lineage>
        <taxon>Eukaryota</taxon>
        <taxon>Fungi</taxon>
        <taxon>Dikarya</taxon>
        <taxon>Ascomycota</taxon>
        <taxon>Pezizomycotina</taxon>
        <taxon>Sordariomycetes</taxon>
        <taxon>Hypocreomycetidae</taxon>
        <taxon>Hypocreales</taxon>
        <taxon>Ophiocordycipitaceae</taxon>
        <taxon>Purpureocillium</taxon>
    </lineage>
</organism>
<sequence>MQRSASQVHGLRVGTDVPHPRSHGPLGRVRSEEPTAWAAGTLALPTAHEAKAGRSVDRGKGARDWGCSTRNVDSTAKGQLARSKEQQLGVQATEGGDNREHIGRGDLAQGGRVRDAGDQGRAAGVRPGRVTMDQARSVQGCNRHPETTKRAKRLTMPFWPASGACKAWADASDADDGRATRADVAPGLGDQRRLTMTGSDDRQRNRIPGALGGEEGGWIVQSDCCNASHVEQQQSLGTMPNREDEETIIQAASRRFWWRLSRETSGARALDSTHHHVRQLAQLMGLGSSCMPPCFALLGSCCRCALVRLLSWGTWRTNRTRLGASRRPGQLRDSLEVGGGVPRPASHGRGGHAVVWPGSLRAGVAIGPGGKTALWHPGSCVDLWSDGRGQATRRRLKAKEDTRHWGTWRGPVRTGESKNPRETHLSCQFPSQTPTQHGSPTIWAAQRSRKGRRGEVVSSSAGGQAVEQTACRYRRERLSLSLVSFIQGNGDPTSGCRRRRDPPILDDFLFGGILAKRSCDWRQWTVSGPRGVPSFLLAGILRVRRTHNRVLTGSLGGRHVSQAFAATAAAGRADFLRRHPRGLVRTTSLRPIWRHSVSTAASARVGQP</sequence>
<reference evidence="3" key="1">
    <citation type="submission" date="2015-05" db="EMBL/GenBank/DDBJ databases">
        <authorList>
            <person name="Wang D.B."/>
            <person name="Wang M."/>
        </authorList>
    </citation>
    <scope>NUCLEOTIDE SEQUENCE</scope>
    <source>
        <strain evidence="3">36-1</strain>
    </source>
</reference>
<evidence type="ECO:0000313" key="3">
    <source>
        <dbReference type="EMBL" id="PWI69589.1"/>
    </source>
</evidence>